<dbReference type="Proteomes" id="UP001314170">
    <property type="component" value="Unassembled WGS sequence"/>
</dbReference>
<dbReference type="EMBL" id="CAWUPB010000851">
    <property type="protein sequence ID" value="CAK7326715.1"/>
    <property type="molecule type" value="Genomic_DNA"/>
</dbReference>
<protein>
    <submittedName>
        <fullName evidence="2">Uncharacterized protein</fullName>
    </submittedName>
</protein>
<feature type="compositionally biased region" description="Basic and acidic residues" evidence="1">
    <location>
        <begin position="66"/>
        <end position="75"/>
    </location>
</feature>
<comment type="caution">
    <text evidence="2">The sequence shown here is derived from an EMBL/GenBank/DDBJ whole genome shotgun (WGS) entry which is preliminary data.</text>
</comment>
<name>A0AAV1R110_9ROSI</name>
<dbReference type="AlphaFoldDB" id="A0AAV1R110"/>
<organism evidence="2 3">
    <name type="scientific">Dovyalis caffra</name>
    <dbReference type="NCBI Taxonomy" id="77055"/>
    <lineage>
        <taxon>Eukaryota</taxon>
        <taxon>Viridiplantae</taxon>
        <taxon>Streptophyta</taxon>
        <taxon>Embryophyta</taxon>
        <taxon>Tracheophyta</taxon>
        <taxon>Spermatophyta</taxon>
        <taxon>Magnoliopsida</taxon>
        <taxon>eudicotyledons</taxon>
        <taxon>Gunneridae</taxon>
        <taxon>Pentapetalae</taxon>
        <taxon>rosids</taxon>
        <taxon>fabids</taxon>
        <taxon>Malpighiales</taxon>
        <taxon>Salicaceae</taxon>
        <taxon>Flacourtieae</taxon>
        <taxon>Dovyalis</taxon>
    </lineage>
</organism>
<gene>
    <name evidence="2" type="ORF">DCAF_LOCUS4419</name>
</gene>
<reference evidence="2 3" key="1">
    <citation type="submission" date="2024-01" db="EMBL/GenBank/DDBJ databases">
        <authorList>
            <person name="Waweru B."/>
        </authorList>
    </citation>
    <scope>NUCLEOTIDE SEQUENCE [LARGE SCALE GENOMIC DNA]</scope>
</reference>
<sequence>MEDDINILNGIAREGNGEILNEECVKGTPPDAEIFNYRLPENGGSKVELLLKETGLASQELSFESAPKREFEKEIGNNPATN</sequence>
<evidence type="ECO:0000313" key="2">
    <source>
        <dbReference type="EMBL" id="CAK7326715.1"/>
    </source>
</evidence>
<accession>A0AAV1R110</accession>
<feature type="region of interest" description="Disordered" evidence="1">
    <location>
        <begin position="61"/>
        <end position="82"/>
    </location>
</feature>
<keyword evidence="3" id="KW-1185">Reference proteome</keyword>
<proteinExistence type="predicted"/>
<evidence type="ECO:0000313" key="3">
    <source>
        <dbReference type="Proteomes" id="UP001314170"/>
    </source>
</evidence>
<evidence type="ECO:0000256" key="1">
    <source>
        <dbReference type="SAM" id="MobiDB-lite"/>
    </source>
</evidence>